<dbReference type="PANTHER" id="PTHR32060:SF30">
    <property type="entry name" value="CARBOXY-TERMINAL PROCESSING PROTEASE CTPA"/>
    <property type="match status" value="1"/>
</dbReference>
<dbReference type="GO" id="GO:0007165">
    <property type="term" value="P:signal transduction"/>
    <property type="evidence" value="ECO:0007669"/>
    <property type="project" value="TreeGrafter"/>
</dbReference>
<dbReference type="GO" id="GO:0006508">
    <property type="term" value="P:proteolysis"/>
    <property type="evidence" value="ECO:0007669"/>
    <property type="project" value="InterPro"/>
</dbReference>
<dbReference type="AlphaFoldDB" id="A0A2N3V302"/>
<dbReference type="InterPro" id="IPR029045">
    <property type="entry name" value="ClpP/crotonase-like_dom_sf"/>
</dbReference>
<dbReference type="GO" id="GO:0004175">
    <property type="term" value="F:endopeptidase activity"/>
    <property type="evidence" value="ECO:0007669"/>
    <property type="project" value="TreeGrafter"/>
</dbReference>
<reference evidence="3 4" key="1">
    <citation type="submission" date="2017-12" db="EMBL/GenBank/DDBJ databases">
        <title>Genomic Encyclopedia of Type Strains, Phase III (KMG-III): the genomes of soil and plant-associated and newly described type strains.</title>
        <authorList>
            <person name="Whitman W."/>
        </authorList>
    </citation>
    <scope>NUCLEOTIDE SEQUENCE [LARGE SCALE GENOMIC DNA]</scope>
    <source>
        <strain evidence="3 4">LP43</strain>
    </source>
</reference>
<feature type="signal peptide" evidence="1">
    <location>
        <begin position="1"/>
        <end position="38"/>
    </location>
</feature>
<proteinExistence type="predicted"/>
<protein>
    <submittedName>
        <fullName evidence="3">Peptidase S41-like protein</fullName>
    </submittedName>
</protein>
<comment type="caution">
    <text evidence="3">The sequence shown here is derived from an EMBL/GenBank/DDBJ whole genome shotgun (WGS) entry which is preliminary data.</text>
</comment>
<evidence type="ECO:0000259" key="2">
    <source>
        <dbReference type="Pfam" id="PF03572"/>
    </source>
</evidence>
<feature type="chain" id="PRO_5014729874" evidence="1">
    <location>
        <begin position="39"/>
        <end position="495"/>
    </location>
</feature>
<evidence type="ECO:0000313" key="3">
    <source>
        <dbReference type="EMBL" id="PKV76012.1"/>
    </source>
</evidence>
<sequence length="495" mass="56385">MWRPNTKGKQSMKKHVCRIPVQLLLLCLLVTVSFSAPAQHKPIKFAAADVKADMAYAYETLQKAHYNLYAYVSKRDYDAAYTDLVQSIRKDSLSMLETTLLMQRLLAIGNVGHCEVDFPAASYIAYATQDGTVFPLELAFEEGRTFVRKSYVPDSGIRAGDQLLQINGKPIRKVLAGIYPYLSAERPYFKDAKLEFWSFPRYYWAVFGQQESFQVKVRHANGKHGTYTLQPITVMGYEASRGGEILNNERTFRYSDDVAYLHPGPFSSAEPDGEARFKTFVDSAFADFNIRQARYLILDLRNNAGGHNTFSDYLIAYFADRPFRWFSDFTVRTSEVLKAQTRKQYPNAIPDDYTRQILEHPDGETFAYAQTLQPPVPDERRFKGKVYVLVNRQSYSMAAVSGALIQDYGFGEIVGEETGDTPTLYAAQFSFLLPRTSVELKVPKGYIVRPNGDEKLAGLIPDHLVRDHLLDEDDEILRYTLEKLIKPHRESSAHK</sequence>
<organism evidence="3 4">
    <name type="scientific">Pontibacter ramchanderi</name>
    <dbReference type="NCBI Taxonomy" id="1179743"/>
    <lineage>
        <taxon>Bacteria</taxon>
        <taxon>Pseudomonadati</taxon>
        <taxon>Bacteroidota</taxon>
        <taxon>Cytophagia</taxon>
        <taxon>Cytophagales</taxon>
        <taxon>Hymenobacteraceae</taxon>
        <taxon>Pontibacter</taxon>
    </lineage>
</organism>
<dbReference type="EMBL" id="PJMU01000001">
    <property type="protein sequence ID" value="PKV76012.1"/>
    <property type="molecule type" value="Genomic_DNA"/>
</dbReference>
<dbReference type="Proteomes" id="UP000233782">
    <property type="component" value="Unassembled WGS sequence"/>
</dbReference>
<name>A0A2N3V302_9BACT</name>
<dbReference type="GO" id="GO:0008236">
    <property type="term" value="F:serine-type peptidase activity"/>
    <property type="evidence" value="ECO:0007669"/>
    <property type="project" value="InterPro"/>
</dbReference>
<dbReference type="Gene3D" id="3.90.226.10">
    <property type="entry name" value="2-enoyl-CoA Hydratase, Chain A, domain 1"/>
    <property type="match status" value="1"/>
</dbReference>
<dbReference type="InterPro" id="IPR005151">
    <property type="entry name" value="Tail-specific_protease"/>
</dbReference>
<feature type="domain" description="Tail specific protease" evidence="2">
    <location>
        <begin position="260"/>
        <end position="463"/>
    </location>
</feature>
<accession>A0A2N3V302</accession>
<dbReference type="PANTHER" id="PTHR32060">
    <property type="entry name" value="TAIL-SPECIFIC PROTEASE"/>
    <property type="match status" value="1"/>
</dbReference>
<dbReference type="GO" id="GO:0030288">
    <property type="term" value="C:outer membrane-bounded periplasmic space"/>
    <property type="evidence" value="ECO:0007669"/>
    <property type="project" value="TreeGrafter"/>
</dbReference>
<evidence type="ECO:0000256" key="1">
    <source>
        <dbReference type="SAM" id="SignalP"/>
    </source>
</evidence>
<keyword evidence="1" id="KW-0732">Signal</keyword>
<dbReference type="SUPFAM" id="SSF52096">
    <property type="entry name" value="ClpP/crotonase"/>
    <property type="match status" value="1"/>
</dbReference>
<dbReference type="Pfam" id="PF03572">
    <property type="entry name" value="Peptidase_S41"/>
    <property type="match status" value="1"/>
</dbReference>
<keyword evidence="4" id="KW-1185">Reference proteome</keyword>
<evidence type="ECO:0000313" key="4">
    <source>
        <dbReference type="Proteomes" id="UP000233782"/>
    </source>
</evidence>
<gene>
    <name evidence="3" type="ORF">BD749_0961</name>
</gene>